<dbReference type="Pfam" id="PF04616">
    <property type="entry name" value="Glyco_hydro_43"/>
    <property type="match status" value="1"/>
</dbReference>
<evidence type="ECO:0000256" key="1">
    <source>
        <dbReference type="ARBA" id="ARBA00009865"/>
    </source>
</evidence>
<dbReference type="SUPFAM" id="SSF75005">
    <property type="entry name" value="Arabinanase/levansucrase/invertase"/>
    <property type="match status" value="1"/>
</dbReference>
<evidence type="ECO:0000313" key="5">
    <source>
        <dbReference type="EMBL" id="MFB9993296.1"/>
    </source>
</evidence>
<proteinExistence type="inferred from homology"/>
<keyword evidence="6" id="KW-1185">Reference proteome</keyword>
<dbReference type="InterPro" id="IPR051795">
    <property type="entry name" value="Glycosyl_Hydrlase_43"/>
</dbReference>
<gene>
    <name evidence="5" type="ORF">ACFFLM_15085</name>
</gene>
<dbReference type="GO" id="GO:0016787">
    <property type="term" value="F:hydrolase activity"/>
    <property type="evidence" value="ECO:0007669"/>
    <property type="project" value="UniProtKB-KW"/>
</dbReference>
<dbReference type="Proteomes" id="UP001589733">
    <property type="component" value="Unassembled WGS sequence"/>
</dbReference>
<keyword evidence="2 4" id="KW-0378">Hydrolase</keyword>
<dbReference type="EMBL" id="JBHLYR010000045">
    <property type="protein sequence ID" value="MFB9993296.1"/>
    <property type="molecule type" value="Genomic_DNA"/>
</dbReference>
<name>A0ABV6B346_9DEIO</name>
<evidence type="ECO:0000256" key="4">
    <source>
        <dbReference type="RuleBase" id="RU361187"/>
    </source>
</evidence>
<dbReference type="CDD" id="cd08999">
    <property type="entry name" value="GH43_ABN-like"/>
    <property type="match status" value="1"/>
</dbReference>
<dbReference type="PANTHER" id="PTHR42812">
    <property type="entry name" value="BETA-XYLOSIDASE"/>
    <property type="match status" value="1"/>
</dbReference>
<evidence type="ECO:0000313" key="6">
    <source>
        <dbReference type="Proteomes" id="UP001589733"/>
    </source>
</evidence>
<organism evidence="5 6">
    <name type="scientific">Deinococcus oregonensis</name>
    <dbReference type="NCBI Taxonomy" id="1805970"/>
    <lineage>
        <taxon>Bacteria</taxon>
        <taxon>Thermotogati</taxon>
        <taxon>Deinococcota</taxon>
        <taxon>Deinococci</taxon>
        <taxon>Deinococcales</taxon>
        <taxon>Deinococcaceae</taxon>
        <taxon>Deinococcus</taxon>
    </lineage>
</organism>
<dbReference type="InterPro" id="IPR023296">
    <property type="entry name" value="Glyco_hydro_beta-prop_sf"/>
</dbReference>
<accession>A0ABV6B346</accession>
<dbReference type="InterPro" id="IPR006710">
    <property type="entry name" value="Glyco_hydro_43"/>
</dbReference>
<comment type="similarity">
    <text evidence="1 4">Belongs to the glycosyl hydrolase 43 family.</text>
</comment>
<comment type="caution">
    <text evidence="5">The sequence shown here is derived from an EMBL/GenBank/DDBJ whole genome shotgun (WGS) entry which is preliminary data.</text>
</comment>
<evidence type="ECO:0000256" key="3">
    <source>
        <dbReference type="ARBA" id="ARBA00023295"/>
    </source>
</evidence>
<protein>
    <submittedName>
        <fullName evidence="5">Glycoside hydrolase family 43 protein</fullName>
    </submittedName>
</protein>
<keyword evidence="3 4" id="KW-0326">Glycosidase</keyword>
<dbReference type="RefSeq" id="WP_380011832.1">
    <property type="nucleotide sequence ID" value="NZ_JBHLYR010000045.1"/>
</dbReference>
<dbReference type="PANTHER" id="PTHR42812:SF5">
    <property type="entry name" value="ENDO-ARABINASE"/>
    <property type="match status" value="1"/>
</dbReference>
<sequence length="311" mass="33674">MKPLTAILPKAFPRVFHPAAEDLPDPNVLLAPEGYYVYATNTPGINVPVIFSADLHGFSLLGDAMPVLPHWVRRGFTWAPEVAEMGGRYVLYFTARLRRSGRQVLGVATSERPEGPFVATDQPLIKMLELGGAIDANVLTTASGERYLYWKNDGNAVGQATQLWGAALSDDGLTLVGDPVALLTATEPWERELVEAPQVIEGDGVFHLLYSCADFGDETYAVGDASGPTPLGPFHKTRNAPVLASHGQLAGPGHSHAFRTATGHWQLAYHAWESGRCGYPKGRRALHFLPLQLDGGHLRLTFPELSAEACD</sequence>
<reference evidence="5 6" key="1">
    <citation type="submission" date="2024-09" db="EMBL/GenBank/DDBJ databases">
        <authorList>
            <person name="Sun Q."/>
            <person name="Mori K."/>
        </authorList>
    </citation>
    <scope>NUCLEOTIDE SEQUENCE [LARGE SCALE GENOMIC DNA]</scope>
    <source>
        <strain evidence="5 6">JCM 13503</strain>
    </source>
</reference>
<evidence type="ECO:0000256" key="2">
    <source>
        <dbReference type="ARBA" id="ARBA00022801"/>
    </source>
</evidence>
<dbReference type="Gene3D" id="2.115.10.20">
    <property type="entry name" value="Glycosyl hydrolase domain, family 43"/>
    <property type="match status" value="1"/>
</dbReference>